<protein>
    <submittedName>
        <fullName evidence="1">Uncharacterized protein</fullName>
    </submittedName>
</protein>
<keyword evidence="2" id="KW-1185">Reference proteome</keyword>
<proteinExistence type="predicted"/>
<evidence type="ECO:0000313" key="1">
    <source>
        <dbReference type="EMBL" id="RPE07993.1"/>
    </source>
</evidence>
<organism evidence="1 2">
    <name type="scientific">Chitinophaga lutea</name>
    <dbReference type="NCBI Taxonomy" id="2488634"/>
    <lineage>
        <taxon>Bacteria</taxon>
        <taxon>Pseudomonadati</taxon>
        <taxon>Bacteroidota</taxon>
        <taxon>Chitinophagia</taxon>
        <taxon>Chitinophagales</taxon>
        <taxon>Chitinophagaceae</taxon>
        <taxon>Chitinophaga</taxon>
    </lineage>
</organism>
<evidence type="ECO:0000313" key="2">
    <source>
        <dbReference type="Proteomes" id="UP000278351"/>
    </source>
</evidence>
<sequence length="129" mass="14392">MRFLVLLGIAAAMNSCEKDKKPKEYTYAPAPVMATDGVNTTTLGVPLKLTVHFQVHNGCGAFDRFVAEDKNADTTLVYVQARYPKDAMCTDNLPVLHTSYTFTPKKTGVHYLKFRGREGQFVIDTIMVK</sequence>
<dbReference type="Proteomes" id="UP000278351">
    <property type="component" value="Unassembled WGS sequence"/>
</dbReference>
<dbReference type="AlphaFoldDB" id="A0A3N4PH16"/>
<name>A0A3N4PH16_9BACT</name>
<dbReference type="EMBL" id="RPDH01000002">
    <property type="protein sequence ID" value="RPE07993.1"/>
    <property type="molecule type" value="Genomic_DNA"/>
</dbReference>
<gene>
    <name evidence="1" type="ORF">EGT74_13025</name>
</gene>
<comment type="caution">
    <text evidence="1">The sequence shown here is derived from an EMBL/GenBank/DDBJ whole genome shotgun (WGS) entry which is preliminary data.</text>
</comment>
<dbReference type="OrthoDB" id="660065at2"/>
<reference evidence="1 2" key="1">
    <citation type="submission" date="2018-11" db="EMBL/GenBank/DDBJ databases">
        <title>Chitinophaga lutea sp.nov., isolate from arsenic contaminated soil.</title>
        <authorList>
            <person name="Zong Y."/>
        </authorList>
    </citation>
    <scope>NUCLEOTIDE SEQUENCE [LARGE SCALE GENOMIC DNA]</scope>
    <source>
        <strain evidence="1 2">ZY74</strain>
    </source>
</reference>
<dbReference type="RefSeq" id="WP_123846993.1">
    <property type="nucleotide sequence ID" value="NZ_RPDH01000002.1"/>
</dbReference>
<accession>A0A3N4PH16</accession>